<dbReference type="InterPro" id="IPR036396">
    <property type="entry name" value="Cyt_P450_sf"/>
</dbReference>
<gene>
    <name evidence="9" type="ORF">VKT23_000025</name>
</gene>
<evidence type="ECO:0000256" key="3">
    <source>
        <dbReference type="ARBA" id="ARBA00010617"/>
    </source>
</evidence>
<keyword evidence="6" id="KW-0560">Oxidoreductase</keyword>
<evidence type="ECO:0000256" key="7">
    <source>
        <dbReference type="ARBA" id="ARBA00023004"/>
    </source>
</evidence>
<dbReference type="Pfam" id="PF00067">
    <property type="entry name" value="p450"/>
    <property type="match status" value="1"/>
</dbReference>
<keyword evidence="4" id="KW-0349">Heme</keyword>
<keyword evidence="10" id="KW-1185">Reference proteome</keyword>
<evidence type="ECO:0000256" key="2">
    <source>
        <dbReference type="ARBA" id="ARBA00005179"/>
    </source>
</evidence>
<comment type="cofactor">
    <cofactor evidence="1">
        <name>heme</name>
        <dbReference type="ChEBI" id="CHEBI:30413"/>
    </cofactor>
</comment>
<dbReference type="InterPro" id="IPR050121">
    <property type="entry name" value="Cytochrome_P450_monoxygenase"/>
</dbReference>
<comment type="similarity">
    <text evidence="3">Belongs to the cytochrome P450 family.</text>
</comment>
<dbReference type="PRINTS" id="PR00463">
    <property type="entry name" value="EP450I"/>
</dbReference>
<name>A0ABR1K3C2_9AGAR</name>
<dbReference type="Proteomes" id="UP001498398">
    <property type="component" value="Unassembled WGS sequence"/>
</dbReference>
<sequence>MLVKASVFELYTTFTRFALVLDFHRMRENEINSLYQEYGPVVRIAPNHVSIAEKTALPIIYGHGVTAYDKSDFYKEFIANSPSVFSAIDRRTHARKRRIVSQAFSADALRKFAPFVSKALEALVWKLNDISATKAEIDIVSWLNYLTFDVLSDLAFGEAIGMIANGNDVVSVCRSDGIIDRENAVELVDGREHLAAVLGIDSTFSWISKWIPDPFLFRGRQSSSGLADFARRNVMQRLQSGNSRGDILDRILQAQMREFGSMSLTKDQLTEVIAETITLLSAGSDTTATSVTALIFLVLSDHEIHSKLRAELDQRIGVGNLPTYDEVKDLPYLQAVIDER</sequence>
<comment type="pathway">
    <text evidence="2">Secondary metabolite biosynthesis.</text>
</comment>
<keyword evidence="5" id="KW-0479">Metal-binding</keyword>
<evidence type="ECO:0000256" key="4">
    <source>
        <dbReference type="ARBA" id="ARBA00022617"/>
    </source>
</evidence>
<dbReference type="PANTHER" id="PTHR24305">
    <property type="entry name" value="CYTOCHROME P450"/>
    <property type="match status" value="1"/>
</dbReference>
<comment type="caution">
    <text evidence="9">The sequence shown here is derived from an EMBL/GenBank/DDBJ whole genome shotgun (WGS) entry which is preliminary data.</text>
</comment>
<evidence type="ECO:0000313" key="9">
    <source>
        <dbReference type="EMBL" id="KAK7471923.1"/>
    </source>
</evidence>
<dbReference type="InterPro" id="IPR002401">
    <property type="entry name" value="Cyt_P450_E_grp-I"/>
</dbReference>
<keyword evidence="7" id="KW-0408">Iron</keyword>
<dbReference type="SUPFAM" id="SSF48264">
    <property type="entry name" value="Cytochrome P450"/>
    <property type="match status" value="1"/>
</dbReference>
<proteinExistence type="inferred from homology"/>
<keyword evidence="8" id="KW-0503">Monooxygenase</keyword>
<protein>
    <recommendedName>
        <fullName evidence="11">Cytochrome P450</fullName>
    </recommendedName>
</protein>
<dbReference type="Gene3D" id="1.10.630.10">
    <property type="entry name" value="Cytochrome P450"/>
    <property type="match status" value="1"/>
</dbReference>
<evidence type="ECO:0000256" key="8">
    <source>
        <dbReference type="ARBA" id="ARBA00023033"/>
    </source>
</evidence>
<organism evidence="9 10">
    <name type="scientific">Marasmiellus scandens</name>
    <dbReference type="NCBI Taxonomy" id="2682957"/>
    <lineage>
        <taxon>Eukaryota</taxon>
        <taxon>Fungi</taxon>
        <taxon>Dikarya</taxon>
        <taxon>Basidiomycota</taxon>
        <taxon>Agaricomycotina</taxon>
        <taxon>Agaricomycetes</taxon>
        <taxon>Agaricomycetidae</taxon>
        <taxon>Agaricales</taxon>
        <taxon>Marasmiineae</taxon>
        <taxon>Omphalotaceae</taxon>
        <taxon>Marasmiellus</taxon>
    </lineage>
</organism>
<dbReference type="PANTHER" id="PTHR24305:SF29">
    <property type="entry name" value="BENZOATE-PARA-HYDROXYLASE"/>
    <property type="match status" value="1"/>
</dbReference>
<evidence type="ECO:0000256" key="6">
    <source>
        <dbReference type="ARBA" id="ARBA00023002"/>
    </source>
</evidence>
<dbReference type="EMBL" id="JBANRG010000001">
    <property type="protein sequence ID" value="KAK7471923.1"/>
    <property type="molecule type" value="Genomic_DNA"/>
</dbReference>
<dbReference type="InterPro" id="IPR001128">
    <property type="entry name" value="Cyt_P450"/>
</dbReference>
<accession>A0ABR1K3C2</accession>
<evidence type="ECO:0000256" key="1">
    <source>
        <dbReference type="ARBA" id="ARBA00001971"/>
    </source>
</evidence>
<evidence type="ECO:0000313" key="10">
    <source>
        <dbReference type="Proteomes" id="UP001498398"/>
    </source>
</evidence>
<reference evidence="9 10" key="1">
    <citation type="submission" date="2024-01" db="EMBL/GenBank/DDBJ databases">
        <title>A draft genome for the cacao thread blight pathogen Marasmiellus scandens.</title>
        <authorList>
            <person name="Baruah I.K."/>
            <person name="Leung J."/>
            <person name="Bukari Y."/>
            <person name="Amoako-Attah I."/>
            <person name="Meinhardt L.W."/>
            <person name="Bailey B.A."/>
            <person name="Cohen S.P."/>
        </authorList>
    </citation>
    <scope>NUCLEOTIDE SEQUENCE [LARGE SCALE GENOMIC DNA]</scope>
    <source>
        <strain evidence="9 10">GH-19</strain>
    </source>
</reference>
<evidence type="ECO:0008006" key="11">
    <source>
        <dbReference type="Google" id="ProtNLM"/>
    </source>
</evidence>
<evidence type="ECO:0000256" key="5">
    <source>
        <dbReference type="ARBA" id="ARBA00022723"/>
    </source>
</evidence>